<reference evidence="1 2" key="1">
    <citation type="submission" date="2015-07" db="EMBL/GenBank/DDBJ databases">
        <title>Foodborne Vibrio parahaemolyticus Isolates.</title>
        <authorList>
            <person name="Ronholm J."/>
            <person name="Petronella N."/>
            <person name="Kenwell R."/>
            <person name="Banerjee S."/>
        </authorList>
    </citation>
    <scope>NUCLEOTIDE SEQUENCE [LARGE SCALE GENOMIC DNA]</scope>
    <source>
        <strain evidence="1 2">HS-06-05</strain>
    </source>
</reference>
<proteinExistence type="predicted"/>
<dbReference type="Proteomes" id="UP000037697">
    <property type="component" value="Unassembled WGS sequence"/>
</dbReference>
<evidence type="ECO:0000313" key="1">
    <source>
        <dbReference type="EMBL" id="KOY28485.1"/>
    </source>
</evidence>
<comment type="caution">
    <text evidence="1">The sequence shown here is derived from an EMBL/GenBank/DDBJ whole genome shotgun (WGS) entry which is preliminary data.</text>
</comment>
<gene>
    <name evidence="1" type="ORF">ACX05_18420</name>
</gene>
<evidence type="ECO:0000313" key="2">
    <source>
        <dbReference type="Proteomes" id="UP000037697"/>
    </source>
</evidence>
<protein>
    <submittedName>
        <fullName evidence="1">Uncharacterized protein</fullName>
    </submittedName>
</protein>
<name>A0AAW3IRJ5_VIBPH</name>
<dbReference type="AlphaFoldDB" id="A0AAW3IRJ5"/>
<organism evidence="1 2">
    <name type="scientific">Vibrio parahaemolyticus</name>
    <dbReference type="NCBI Taxonomy" id="670"/>
    <lineage>
        <taxon>Bacteria</taxon>
        <taxon>Pseudomonadati</taxon>
        <taxon>Pseudomonadota</taxon>
        <taxon>Gammaproteobacteria</taxon>
        <taxon>Vibrionales</taxon>
        <taxon>Vibrionaceae</taxon>
        <taxon>Vibrio</taxon>
    </lineage>
</organism>
<dbReference type="EMBL" id="LIRS01000095">
    <property type="protein sequence ID" value="KOY28485.1"/>
    <property type="molecule type" value="Genomic_DNA"/>
</dbReference>
<sequence>MAPWDTAALRPAIDAALPAAPAGNMVTAIPPSTLDAVPNHVRQSLAPSPKLISSLMISFAMASRISGDKVSYCSLAQFSNELAAFSAPTKFAAPAKVCKAPC</sequence>
<accession>A0AAW3IRJ5</accession>